<dbReference type="EMBL" id="PPCV01000005">
    <property type="protein sequence ID" value="RXW32177.1"/>
    <property type="molecule type" value="Genomic_DNA"/>
</dbReference>
<dbReference type="RefSeq" id="WP_129458916.1">
    <property type="nucleotide sequence ID" value="NZ_PPCV01000005.1"/>
</dbReference>
<dbReference type="InterPro" id="IPR003488">
    <property type="entry name" value="DprA"/>
</dbReference>
<evidence type="ECO:0000256" key="2">
    <source>
        <dbReference type="SAM" id="MobiDB-lite"/>
    </source>
</evidence>
<dbReference type="AlphaFoldDB" id="A0A4Q2EFA1"/>
<name>A0A4Q2EFA1_9ACTN</name>
<dbReference type="InterPro" id="IPR057666">
    <property type="entry name" value="DrpA_SLOG"/>
</dbReference>
<evidence type="ECO:0000313" key="4">
    <source>
        <dbReference type="EMBL" id="RXW32177.1"/>
    </source>
</evidence>
<accession>A0A4Q2EFA1</accession>
<reference evidence="4 5" key="1">
    <citation type="submission" date="2018-01" db="EMBL/GenBank/DDBJ databases">
        <title>Lactibacter flavus gen. nov., sp. nov., a novel bacterium of the family Propionibacteriaceae isolated from raw milk and dairy products.</title>
        <authorList>
            <person name="Wenning M."/>
            <person name="Breitenwieser F."/>
            <person name="Huptas C."/>
            <person name="von Neubeck M."/>
            <person name="Busse H.-J."/>
            <person name="Scherer S."/>
        </authorList>
    </citation>
    <scope>NUCLEOTIDE SEQUENCE [LARGE SCALE GENOMIC DNA]</scope>
    <source>
        <strain evidence="4 5">VG341</strain>
    </source>
</reference>
<comment type="similarity">
    <text evidence="1">Belongs to the DprA/Smf family.</text>
</comment>
<dbReference type="Proteomes" id="UP000290624">
    <property type="component" value="Unassembled WGS sequence"/>
</dbReference>
<dbReference type="OrthoDB" id="9785707at2"/>
<organism evidence="4 5">
    <name type="scientific">Propioniciclava flava</name>
    <dbReference type="NCBI Taxonomy" id="2072026"/>
    <lineage>
        <taxon>Bacteria</taxon>
        <taxon>Bacillati</taxon>
        <taxon>Actinomycetota</taxon>
        <taxon>Actinomycetes</taxon>
        <taxon>Propionibacteriales</taxon>
        <taxon>Propionibacteriaceae</taxon>
        <taxon>Propioniciclava</taxon>
    </lineage>
</organism>
<dbReference type="Gene3D" id="3.40.50.450">
    <property type="match status" value="1"/>
</dbReference>
<dbReference type="PANTHER" id="PTHR43022">
    <property type="entry name" value="PROTEIN SMF"/>
    <property type="match status" value="1"/>
</dbReference>
<feature type="region of interest" description="Disordered" evidence="2">
    <location>
        <begin position="367"/>
        <end position="398"/>
    </location>
</feature>
<dbReference type="SUPFAM" id="SSF102405">
    <property type="entry name" value="MCP/YpsA-like"/>
    <property type="match status" value="1"/>
</dbReference>
<gene>
    <name evidence="4" type="primary">dprA</name>
    <name evidence="4" type="ORF">C1706_09075</name>
</gene>
<evidence type="ECO:0000313" key="5">
    <source>
        <dbReference type="Proteomes" id="UP000290624"/>
    </source>
</evidence>
<evidence type="ECO:0000256" key="1">
    <source>
        <dbReference type="ARBA" id="ARBA00006525"/>
    </source>
</evidence>
<evidence type="ECO:0000259" key="3">
    <source>
        <dbReference type="Pfam" id="PF02481"/>
    </source>
</evidence>
<keyword evidence="5" id="KW-1185">Reference proteome</keyword>
<feature type="domain" description="Smf/DprA SLOG" evidence="3">
    <location>
        <begin position="73"/>
        <end position="293"/>
    </location>
</feature>
<sequence>MSATHEERMARLALSCVVEPGDLQLAQLLETYCVEEIWERLRQDGPPGAWRNRAHALNLEHVTQQAQKAAARFVIPGDAQWPAALGDLAAADPVRDWGGTPLGLWVKGNGALGPMTRDAVSVVGARAASPYGERVAAELAGAAAERGCCVVSGAAYGIDAAAHRGALASQGSTVAVVAGGVDEAYPRAHRRLLDDIAESGCIVSEVRVGEHPTRRRFLVRNRLIAALSAGTVIVEASLRSGARNTASWATACGRVVMAVPGPVTSATSVTPHRLIREGEATLVTCIDDVLELIHPLGEVMPQRERRGRLLDSLSDQAKAVFEALPLRGGRDAGEISLRAGMPLPEVMAALVGLADAGWARPLSDGRWGLGPTSDRPVAEADTASYPESGRSLGEQAGF</sequence>
<proteinExistence type="inferred from homology"/>
<dbReference type="NCBIfam" id="TIGR00732">
    <property type="entry name" value="dprA"/>
    <property type="match status" value="1"/>
</dbReference>
<dbReference type="PANTHER" id="PTHR43022:SF1">
    <property type="entry name" value="PROTEIN SMF"/>
    <property type="match status" value="1"/>
</dbReference>
<dbReference type="Pfam" id="PF02481">
    <property type="entry name" value="DNA_processg_A"/>
    <property type="match status" value="1"/>
</dbReference>
<comment type="caution">
    <text evidence="4">The sequence shown here is derived from an EMBL/GenBank/DDBJ whole genome shotgun (WGS) entry which is preliminary data.</text>
</comment>
<dbReference type="GO" id="GO:0009294">
    <property type="term" value="P:DNA-mediated transformation"/>
    <property type="evidence" value="ECO:0007669"/>
    <property type="project" value="InterPro"/>
</dbReference>
<protein>
    <submittedName>
        <fullName evidence="4">DNA-protecting protein DprA</fullName>
    </submittedName>
</protein>